<dbReference type="Proteomes" id="UP000886998">
    <property type="component" value="Unassembled WGS sequence"/>
</dbReference>
<feature type="region of interest" description="Disordered" evidence="1">
    <location>
        <begin position="23"/>
        <end position="58"/>
    </location>
</feature>
<evidence type="ECO:0000256" key="1">
    <source>
        <dbReference type="SAM" id="MobiDB-lite"/>
    </source>
</evidence>
<proteinExistence type="predicted"/>
<organism evidence="2 3">
    <name type="scientific">Trichonephila inaurata madagascariensis</name>
    <dbReference type="NCBI Taxonomy" id="2747483"/>
    <lineage>
        <taxon>Eukaryota</taxon>
        <taxon>Metazoa</taxon>
        <taxon>Ecdysozoa</taxon>
        <taxon>Arthropoda</taxon>
        <taxon>Chelicerata</taxon>
        <taxon>Arachnida</taxon>
        <taxon>Araneae</taxon>
        <taxon>Araneomorphae</taxon>
        <taxon>Entelegynae</taxon>
        <taxon>Araneoidea</taxon>
        <taxon>Nephilidae</taxon>
        <taxon>Trichonephila</taxon>
        <taxon>Trichonephila inaurata</taxon>
    </lineage>
</organism>
<evidence type="ECO:0000313" key="3">
    <source>
        <dbReference type="Proteomes" id="UP000886998"/>
    </source>
</evidence>
<dbReference type="AlphaFoldDB" id="A0A8X6MCS5"/>
<comment type="caution">
    <text evidence="2">The sequence shown here is derived from an EMBL/GenBank/DDBJ whole genome shotgun (WGS) entry which is preliminary data.</text>
</comment>
<keyword evidence="3" id="KW-1185">Reference proteome</keyword>
<evidence type="ECO:0000313" key="2">
    <source>
        <dbReference type="EMBL" id="GFS46935.1"/>
    </source>
</evidence>
<name>A0A8X6MCS5_9ARAC</name>
<protein>
    <submittedName>
        <fullName evidence="2">Uncharacterized protein</fullName>
    </submittedName>
</protein>
<dbReference type="EMBL" id="BMAV01026052">
    <property type="protein sequence ID" value="GFS46935.1"/>
    <property type="molecule type" value="Genomic_DNA"/>
</dbReference>
<gene>
    <name evidence="2" type="ORF">TNIN_63381</name>
</gene>
<accession>A0A8X6MCS5</accession>
<reference evidence="2" key="1">
    <citation type="submission" date="2020-08" db="EMBL/GenBank/DDBJ databases">
        <title>Multicomponent nature underlies the extraordinary mechanical properties of spider dragline silk.</title>
        <authorList>
            <person name="Kono N."/>
            <person name="Nakamura H."/>
            <person name="Mori M."/>
            <person name="Yoshida Y."/>
            <person name="Ohtoshi R."/>
            <person name="Malay A.D."/>
            <person name="Moran D.A.P."/>
            <person name="Tomita M."/>
            <person name="Numata K."/>
            <person name="Arakawa K."/>
        </authorList>
    </citation>
    <scope>NUCLEOTIDE SEQUENCE</scope>
</reference>
<sequence length="72" mass="7895">MSVVSVTNDIEIIEKSHPPFFPVRRSVPGGEEVKRGTGGKANTYPNPIRPSWRPEGNMNRCVRRARGGSGFG</sequence>